<sequence length="433" mass="47947">MVDILVLGATGYMGRLITEVLQNHRERPAFSFGIAARSLNKLEKVKEDLKLDTNVQTFEFDVTDPQQVEAVVSQAAVIINTVGPYWNWGTAVVNACLKHGKHYVDLTGETPWIRKVITDYDYLASRKHCVIIPSCGLDSLPSDLTVFLANKTLKTLVGPETDIETSISAIRLNTAVSAGSFRTFISYFEDVPSFIRQLSRQDFYLSNVHGVPNPPNHMTNQLPLSNPPIYGAVYVMAGVNRAIVHRSWGLHEYDMRKSLTSRTPEKRLLTYGPQFKYEEFLAVSSRASAVLTNIAIVACVVCIMFPPTRWILRQFLPLLPDGPSEAHKKDGFLEVNNVTTSSSTPAKAAVNVRTVVRGQGEGGYYLSSFMVTECALALLLSRHELPALGQEGGVLTPTTALGDVLVRRLEETGKFNFHSEVILGTDSETRKTR</sequence>
<dbReference type="Gene3D" id="3.40.50.720">
    <property type="entry name" value="NAD(P)-binding Rossmann-like Domain"/>
    <property type="match status" value="1"/>
</dbReference>
<keyword evidence="4" id="KW-1185">Reference proteome</keyword>
<dbReference type="AlphaFoldDB" id="A0A4S4MCP4"/>
<proteinExistence type="inferred from homology"/>
<evidence type="ECO:0000256" key="1">
    <source>
        <dbReference type="ARBA" id="ARBA00038048"/>
    </source>
</evidence>
<dbReference type="PANTHER" id="PTHR12286">
    <property type="entry name" value="SACCHAROPINE DEHYDROGENASE-LIKE OXIDOREDUCTASE"/>
    <property type="match status" value="1"/>
</dbReference>
<dbReference type="GO" id="GO:0005739">
    <property type="term" value="C:mitochondrion"/>
    <property type="evidence" value="ECO:0007669"/>
    <property type="project" value="TreeGrafter"/>
</dbReference>
<feature type="domain" description="Saccharopine dehydrogenase NADP binding" evidence="2">
    <location>
        <begin position="4"/>
        <end position="118"/>
    </location>
</feature>
<dbReference type="GO" id="GO:0009247">
    <property type="term" value="P:glycolipid biosynthetic process"/>
    <property type="evidence" value="ECO:0007669"/>
    <property type="project" value="TreeGrafter"/>
</dbReference>
<protein>
    <recommendedName>
        <fullName evidence="2">Saccharopine dehydrogenase NADP binding domain-containing protein</fullName>
    </recommendedName>
</protein>
<dbReference type="InterPro" id="IPR036291">
    <property type="entry name" value="NAD(P)-bd_dom_sf"/>
</dbReference>
<dbReference type="PANTHER" id="PTHR12286:SF5">
    <property type="entry name" value="SACCHAROPINE DEHYDROGENASE-LIKE OXIDOREDUCTASE"/>
    <property type="match status" value="1"/>
</dbReference>
<dbReference type="GO" id="GO:0005811">
    <property type="term" value="C:lipid droplet"/>
    <property type="evidence" value="ECO:0007669"/>
    <property type="project" value="TreeGrafter"/>
</dbReference>
<dbReference type="GO" id="GO:0005886">
    <property type="term" value="C:plasma membrane"/>
    <property type="evidence" value="ECO:0007669"/>
    <property type="project" value="TreeGrafter"/>
</dbReference>
<dbReference type="OrthoDB" id="10268090at2759"/>
<dbReference type="SUPFAM" id="SSF51735">
    <property type="entry name" value="NAD(P)-binding Rossmann-fold domains"/>
    <property type="match status" value="1"/>
</dbReference>
<gene>
    <name evidence="3" type="ORF">EUX98_g8510</name>
</gene>
<dbReference type="EMBL" id="SGPM01000476">
    <property type="protein sequence ID" value="THH20820.1"/>
    <property type="molecule type" value="Genomic_DNA"/>
</dbReference>
<evidence type="ECO:0000313" key="4">
    <source>
        <dbReference type="Proteomes" id="UP000308730"/>
    </source>
</evidence>
<reference evidence="3 4" key="1">
    <citation type="submission" date="2019-02" db="EMBL/GenBank/DDBJ databases">
        <title>Genome sequencing of the rare red list fungi Antrodiella citrinella (Flaviporus citrinellus).</title>
        <authorList>
            <person name="Buettner E."/>
            <person name="Kellner H."/>
        </authorList>
    </citation>
    <scope>NUCLEOTIDE SEQUENCE [LARGE SCALE GENOMIC DNA]</scope>
    <source>
        <strain evidence="3 4">DSM 108506</strain>
    </source>
</reference>
<evidence type="ECO:0000313" key="3">
    <source>
        <dbReference type="EMBL" id="THH20820.1"/>
    </source>
</evidence>
<dbReference type="InterPro" id="IPR051276">
    <property type="entry name" value="Saccharopine_DH-like_oxidrdct"/>
</dbReference>
<dbReference type="Pfam" id="PF03435">
    <property type="entry name" value="Sacchrp_dh_NADP"/>
    <property type="match status" value="1"/>
</dbReference>
<comment type="similarity">
    <text evidence="1">Belongs to the saccharopine dehydrogenase family.</text>
</comment>
<name>A0A4S4MCP4_9APHY</name>
<comment type="caution">
    <text evidence="3">The sequence shown here is derived from an EMBL/GenBank/DDBJ whole genome shotgun (WGS) entry which is preliminary data.</text>
</comment>
<dbReference type="InterPro" id="IPR005097">
    <property type="entry name" value="Sacchrp_dh_NADP-bd"/>
</dbReference>
<dbReference type="Proteomes" id="UP000308730">
    <property type="component" value="Unassembled WGS sequence"/>
</dbReference>
<organism evidence="3 4">
    <name type="scientific">Antrodiella citrinella</name>
    <dbReference type="NCBI Taxonomy" id="2447956"/>
    <lineage>
        <taxon>Eukaryota</taxon>
        <taxon>Fungi</taxon>
        <taxon>Dikarya</taxon>
        <taxon>Basidiomycota</taxon>
        <taxon>Agaricomycotina</taxon>
        <taxon>Agaricomycetes</taxon>
        <taxon>Polyporales</taxon>
        <taxon>Steccherinaceae</taxon>
        <taxon>Antrodiella</taxon>
    </lineage>
</organism>
<evidence type="ECO:0000259" key="2">
    <source>
        <dbReference type="Pfam" id="PF03435"/>
    </source>
</evidence>
<accession>A0A4S4MCP4</accession>